<dbReference type="InterPro" id="IPR019734">
    <property type="entry name" value="TPR_rpt"/>
</dbReference>
<dbReference type="PROSITE" id="PS50076">
    <property type="entry name" value="DNAJ_2"/>
    <property type="match status" value="1"/>
</dbReference>
<protein>
    <submittedName>
        <fullName evidence="3">Chaperone protein DnaJ</fullName>
    </submittedName>
</protein>
<evidence type="ECO:0000259" key="2">
    <source>
        <dbReference type="PROSITE" id="PS50076"/>
    </source>
</evidence>
<dbReference type="SMART" id="SM00271">
    <property type="entry name" value="DnaJ"/>
    <property type="match status" value="1"/>
</dbReference>
<evidence type="ECO:0000256" key="1">
    <source>
        <dbReference type="SAM" id="MobiDB-lite"/>
    </source>
</evidence>
<accession>A0A644SX00</accession>
<feature type="compositionally biased region" description="Basic and acidic residues" evidence="1">
    <location>
        <begin position="30"/>
        <end position="42"/>
    </location>
</feature>
<dbReference type="Gene3D" id="1.10.287.110">
    <property type="entry name" value="DnaJ domain"/>
    <property type="match status" value="1"/>
</dbReference>
<dbReference type="Gene3D" id="1.25.40.10">
    <property type="entry name" value="Tetratricopeptide repeat domain"/>
    <property type="match status" value="1"/>
</dbReference>
<comment type="caution">
    <text evidence="3">The sequence shown here is derived from an EMBL/GenBank/DDBJ whole genome shotgun (WGS) entry which is preliminary data.</text>
</comment>
<dbReference type="CDD" id="cd06257">
    <property type="entry name" value="DnaJ"/>
    <property type="match status" value="1"/>
</dbReference>
<dbReference type="PRINTS" id="PR00625">
    <property type="entry name" value="JDOMAIN"/>
</dbReference>
<dbReference type="SMART" id="SM00028">
    <property type="entry name" value="TPR"/>
    <property type="match status" value="2"/>
</dbReference>
<dbReference type="InterPro" id="IPR001623">
    <property type="entry name" value="DnaJ_domain"/>
</dbReference>
<organism evidence="3">
    <name type="scientific">bioreactor metagenome</name>
    <dbReference type="NCBI Taxonomy" id="1076179"/>
    <lineage>
        <taxon>unclassified sequences</taxon>
        <taxon>metagenomes</taxon>
        <taxon>ecological metagenomes</taxon>
    </lineage>
</organism>
<reference evidence="3" key="1">
    <citation type="submission" date="2019-08" db="EMBL/GenBank/DDBJ databases">
        <authorList>
            <person name="Kucharzyk K."/>
            <person name="Murdoch R.W."/>
            <person name="Higgins S."/>
            <person name="Loffler F."/>
        </authorList>
    </citation>
    <scope>NUCLEOTIDE SEQUENCE</scope>
</reference>
<dbReference type="EMBL" id="VSSQ01000008">
    <property type="protein sequence ID" value="MPL59135.1"/>
    <property type="molecule type" value="Genomic_DNA"/>
</dbReference>
<dbReference type="SUPFAM" id="SSF48452">
    <property type="entry name" value="TPR-like"/>
    <property type="match status" value="1"/>
</dbReference>
<dbReference type="AlphaFoldDB" id="A0A644SX00"/>
<gene>
    <name evidence="3" type="primary">dnaJ_4</name>
    <name evidence="3" type="ORF">SDC9_04683</name>
</gene>
<proteinExistence type="predicted"/>
<dbReference type="PANTHER" id="PTHR24074">
    <property type="entry name" value="CO-CHAPERONE PROTEIN DJLA"/>
    <property type="match status" value="1"/>
</dbReference>
<name>A0A644SX00_9ZZZZ</name>
<sequence length="288" mass="33659">MENYYEVLGVPPDSNQSAIKSAFRKKAKKYHPDMEGPVRDEAGTEESGSRGRHKQSSAPVASMRESAMRLILEAYRILSDAEKRRAYDRSLRRQQLEQGGFDYRIFLKSRSFDPESQAKLILFDLLHNLEDEAIAVYERSKSFGDFRLERWIDRGEAMDAEYCLAEEYEKRGRLLKAYGIYKRLVVMEQEKAWFRYYFDVVALKFRTLLLQKMPGRIDEDDYLDRLEEAIQLDIGIRDSAQFLRKKAEVHLRRKEWDQAKEALEKASLLVPKLPGLGAVKKRLLEAGY</sequence>
<dbReference type="InterPro" id="IPR011990">
    <property type="entry name" value="TPR-like_helical_dom_sf"/>
</dbReference>
<dbReference type="SUPFAM" id="SSF46565">
    <property type="entry name" value="Chaperone J-domain"/>
    <property type="match status" value="1"/>
</dbReference>
<feature type="domain" description="J" evidence="2">
    <location>
        <begin position="3"/>
        <end position="91"/>
    </location>
</feature>
<evidence type="ECO:0000313" key="3">
    <source>
        <dbReference type="EMBL" id="MPL59135.1"/>
    </source>
</evidence>
<dbReference type="InterPro" id="IPR036869">
    <property type="entry name" value="J_dom_sf"/>
</dbReference>
<feature type="region of interest" description="Disordered" evidence="1">
    <location>
        <begin position="22"/>
        <end position="62"/>
    </location>
</feature>
<dbReference type="InterPro" id="IPR050817">
    <property type="entry name" value="DjlA_DnaK_co-chaperone"/>
</dbReference>
<dbReference type="Pfam" id="PF00226">
    <property type="entry name" value="DnaJ"/>
    <property type="match status" value="1"/>
</dbReference>